<proteinExistence type="predicted"/>
<reference evidence="1 2" key="1">
    <citation type="submission" date="2019-02" db="EMBL/GenBank/DDBJ databases">
        <title>Deep-cultivation of Planctomycetes and their phenomic and genomic characterization uncovers novel biology.</title>
        <authorList>
            <person name="Wiegand S."/>
            <person name="Jogler M."/>
            <person name="Boedeker C."/>
            <person name="Pinto D."/>
            <person name="Vollmers J."/>
            <person name="Rivas-Marin E."/>
            <person name="Kohn T."/>
            <person name="Peeters S.H."/>
            <person name="Heuer A."/>
            <person name="Rast P."/>
            <person name="Oberbeckmann S."/>
            <person name="Bunk B."/>
            <person name="Jeske O."/>
            <person name="Meyerdierks A."/>
            <person name="Storesund J.E."/>
            <person name="Kallscheuer N."/>
            <person name="Luecker S."/>
            <person name="Lage O.M."/>
            <person name="Pohl T."/>
            <person name="Merkel B.J."/>
            <person name="Hornburger P."/>
            <person name="Mueller R.-W."/>
            <person name="Bruemmer F."/>
            <person name="Labrenz M."/>
            <person name="Spormann A.M."/>
            <person name="Op den Camp H."/>
            <person name="Overmann J."/>
            <person name="Amann R."/>
            <person name="Jetten M.S.M."/>
            <person name="Mascher T."/>
            <person name="Medema M.H."/>
            <person name="Devos D.P."/>
            <person name="Kaster A.-K."/>
            <person name="Ovreas L."/>
            <person name="Rohde M."/>
            <person name="Galperin M.Y."/>
            <person name="Jogler C."/>
        </authorList>
    </citation>
    <scope>NUCLEOTIDE SEQUENCE [LARGE SCALE GENOMIC DNA]</scope>
    <source>
        <strain evidence="1 2">HG66A1</strain>
    </source>
</reference>
<dbReference type="Proteomes" id="UP000320421">
    <property type="component" value="Chromosome"/>
</dbReference>
<sequence>MKSDQYASSVSVREEAFICWRASLMENDFMRSLMLSIRASSGIIKERQPGAAQMFFPFLIVE</sequence>
<organism evidence="1 2">
    <name type="scientific">Gimesia chilikensis</name>
    <dbReference type="NCBI Taxonomy" id="2605989"/>
    <lineage>
        <taxon>Bacteria</taxon>
        <taxon>Pseudomonadati</taxon>
        <taxon>Planctomycetota</taxon>
        <taxon>Planctomycetia</taxon>
        <taxon>Planctomycetales</taxon>
        <taxon>Planctomycetaceae</taxon>
        <taxon>Gimesia</taxon>
    </lineage>
</organism>
<evidence type="ECO:0000313" key="2">
    <source>
        <dbReference type="Proteomes" id="UP000320421"/>
    </source>
</evidence>
<gene>
    <name evidence="1" type="ORF">HG66A1_03650</name>
</gene>
<name>A0A517PGX3_9PLAN</name>
<protein>
    <submittedName>
        <fullName evidence="1">Uncharacterized protein</fullName>
    </submittedName>
</protein>
<dbReference type="EMBL" id="CP036266">
    <property type="protein sequence ID" value="QDT18604.1"/>
    <property type="molecule type" value="Genomic_DNA"/>
</dbReference>
<evidence type="ECO:0000313" key="1">
    <source>
        <dbReference type="EMBL" id="QDT18604.1"/>
    </source>
</evidence>
<accession>A0A517PGX3</accession>
<keyword evidence="2" id="KW-1185">Reference proteome</keyword>
<dbReference type="AlphaFoldDB" id="A0A517PGX3"/>